<sequence length="281" mass="31514">MCFFLLKNGGEGRVIASDHTGRSVLYDLGLHAIRAMPSMKAPKCMPVSLTVRNRLYVLDRIPSLPHGREVQSFEVLTFRQPRYDYGDWRWRSLDVPPYLSEPTYGPSGYIQSYAVVAGSNICISTSSLGTYSFDTKKLVWSKSGDWALPFSGLAEYLPEHKLWFGMSSLDRGRTFCAADLAAATAVTPPGVHRAWEDVTPPIEGDLVASYAVHLGGGKFCIVRFLEVGTCERILMDFDTVETIVVFTGVEMERCGNQELHALQHKSVRYKLTDNHIIHWVF</sequence>
<dbReference type="SUPFAM" id="SSF117281">
    <property type="entry name" value="Kelch motif"/>
    <property type="match status" value="1"/>
</dbReference>
<name>A0A9R0YIY6_TRITD</name>
<evidence type="ECO:0000313" key="2">
    <source>
        <dbReference type="Proteomes" id="UP000324705"/>
    </source>
</evidence>
<organism evidence="1 2">
    <name type="scientific">Triticum turgidum subsp. durum</name>
    <name type="common">Durum wheat</name>
    <name type="synonym">Triticum durum</name>
    <dbReference type="NCBI Taxonomy" id="4567"/>
    <lineage>
        <taxon>Eukaryota</taxon>
        <taxon>Viridiplantae</taxon>
        <taxon>Streptophyta</taxon>
        <taxon>Embryophyta</taxon>
        <taxon>Tracheophyta</taxon>
        <taxon>Spermatophyta</taxon>
        <taxon>Magnoliopsida</taxon>
        <taxon>Liliopsida</taxon>
        <taxon>Poales</taxon>
        <taxon>Poaceae</taxon>
        <taxon>BOP clade</taxon>
        <taxon>Pooideae</taxon>
        <taxon>Triticodae</taxon>
        <taxon>Triticeae</taxon>
        <taxon>Triticinae</taxon>
        <taxon>Triticum</taxon>
    </lineage>
</organism>
<dbReference type="EMBL" id="LT934122">
    <property type="protein sequence ID" value="VAI55669.1"/>
    <property type="molecule type" value="Genomic_DNA"/>
</dbReference>
<dbReference type="Proteomes" id="UP000324705">
    <property type="component" value="Chromosome 6B"/>
</dbReference>
<dbReference type="InterPro" id="IPR012871">
    <property type="entry name" value="DUF1668_ORYSA"/>
</dbReference>
<evidence type="ECO:0000313" key="1">
    <source>
        <dbReference type="EMBL" id="VAI55669.1"/>
    </source>
</evidence>
<dbReference type="OMA" id="CERILMD"/>
<protein>
    <submittedName>
        <fullName evidence="1">Uncharacterized protein</fullName>
    </submittedName>
</protein>
<gene>
    <name evidence="1" type="ORF">TRITD_6Bv1G057990</name>
</gene>
<accession>A0A9R0YIY6</accession>
<keyword evidence="2" id="KW-1185">Reference proteome</keyword>
<dbReference type="PANTHER" id="PTHR33085">
    <property type="entry name" value="OS12G0113100 PROTEIN-RELATED"/>
    <property type="match status" value="1"/>
</dbReference>
<dbReference type="Pfam" id="PF07893">
    <property type="entry name" value="DUF1668"/>
    <property type="match status" value="1"/>
</dbReference>
<proteinExistence type="predicted"/>
<dbReference type="Gramene" id="TRITD6Bv1G057990.1">
    <property type="protein sequence ID" value="TRITD6Bv1G057990.1"/>
    <property type="gene ID" value="TRITD6Bv1G057990"/>
</dbReference>
<dbReference type="AlphaFoldDB" id="A0A9R0YIY6"/>
<dbReference type="InterPro" id="IPR015915">
    <property type="entry name" value="Kelch-typ_b-propeller"/>
</dbReference>
<reference evidence="1 2" key="1">
    <citation type="submission" date="2017-09" db="EMBL/GenBank/DDBJ databases">
        <authorList>
            <consortium name="International Durum Wheat Genome Sequencing Consortium (IDWGSC)"/>
            <person name="Milanesi L."/>
        </authorList>
    </citation>
    <scope>NUCLEOTIDE SEQUENCE [LARGE SCALE GENOMIC DNA]</scope>
    <source>
        <strain evidence="2">cv. Svevo</strain>
    </source>
</reference>
<dbReference type="PANTHER" id="PTHR33085:SF88">
    <property type="entry name" value="OS08G0165000 PROTEIN"/>
    <property type="match status" value="1"/>
</dbReference>